<name>A0ABX1RKR9_9PSEU</name>
<evidence type="ECO:0000259" key="1">
    <source>
        <dbReference type="Pfam" id="PF13556"/>
    </source>
</evidence>
<dbReference type="Pfam" id="PF13556">
    <property type="entry name" value="HTH_30"/>
    <property type="match status" value="1"/>
</dbReference>
<sequence length="234" mass="26011">MSALQAGISASRVRQTWDRLRPFRFRAGSPLRVARATPVDPRPPDRARAADAVVEEIHSRGLAVVLHMTALLAAGEPTDEWLDLLGDSHLVGVSGTFTELTDVPGFVDEAVTAWRVAARRQDRGGLGSVVRLDMVDFATWLMARRDDTRVAERFDRHFGSLARSPDLVATVVVFLAVDQDVKRTAERLFVHPNTIRYRLRKVEQILGEPLTSPRAVANLYLAFQDEVLAHRAQG</sequence>
<dbReference type="PANTHER" id="PTHR33744">
    <property type="entry name" value="CARBOHYDRATE DIACID REGULATOR"/>
    <property type="match status" value="1"/>
</dbReference>
<dbReference type="InterPro" id="IPR051448">
    <property type="entry name" value="CdaR-like_regulators"/>
</dbReference>
<comment type="caution">
    <text evidence="2">The sequence shown here is derived from an EMBL/GenBank/DDBJ whole genome shotgun (WGS) entry which is preliminary data.</text>
</comment>
<dbReference type="EMBL" id="JAAXKY010000075">
    <property type="protein sequence ID" value="NMH79685.1"/>
    <property type="molecule type" value="Genomic_DNA"/>
</dbReference>
<protein>
    <submittedName>
        <fullName evidence="2">PucR family transcriptional regulator</fullName>
    </submittedName>
</protein>
<dbReference type="InterPro" id="IPR042070">
    <property type="entry name" value="PucR_C-HTH_sf"/>
</dbReference>
<evidence type="ECO:0000313" key="3">
    <source>
        <dbReference type="Proteomes" id="UP001296706"/>
    </source>
</evidence>
<reference evidence="2 3" key="1">
    <citation type="submission" date="2020-04" db="EMBL/GenBank/DDBJ databases">
        <authorList>
            <person name="Klaysubun C."/>
            <person name="Duangmal K."/>
            <person name="Lipun K."/>
        </authorList>
    </citation>
    <scope>NUCLEOTIDE SEQUENCE [LARGE SCALE GENOMIC DNA]</scope>
    <source>
        <strain evidence="2 3">JCM 11839</strain>
    </source>
</reference>
<proteinExistence type="predicted"/>
<keyword evidence="3" id="KW-1185">Reference proteome</keyword>
<dbReference type="Gene3D" id="1.10.10.2840">
    <property type="entry name" value="PucR C-terminal helix-turn-helix domain"/>
    <property type="match status" value="1"/>
</dbReference>
<dbReference type="Proteomes" id="UP001296706">
    <property type="component" value="Unassembled WGS sequence"/>
</dbReference>
<evidence type="ECO:0000313" key="2">
    <source>
        <dbReference type="EMBL" id="NMH79685.1"/>
    </source>
</evidence>
<dbReference type="RefSeq" id="WP_169397743.1">
    <property type="nucleotide sequence ID" value="NZ_BAAAJH010000001.1"/>
</dbReference>
<dbReference type="PANTHER" id="PTHR33744:SF1">
    <property type="entry name" value="DNA-BINDING TRANSCRIPTIONAL ACTIVATOR ADER"/>
    <property type="match status" value="1"/>
</dbReference>
<feature type="domain" description="PucR C-terminal helix-turn-helix" evidence="1">
    <location>
        <begin position="167"/>
        <end position="223"/>
    </location>
</feature>
<dbReference type="InterPro" id="IPR025736">
    <property type="entry name" value="PucR_C-HTH_dom"/>
</dbReference>
<gene>
    <name evidence="2" type="ORF">HF577_21650</name>
</gene>
<accession>A0ABX1RKR9</accession>
<organism evidence="2 3">
    <name type="scientific">Pseudonocardia xinjiangensis</name>
    <dbReference type="NCBI Taxonomy" id="75289"/>
    <lineage>
        <taxon>Bacteria</taxon>
        <taxon>Bacillati</taxon>
        <taxon>Actinomycetota</taxon>
        <taxon>Actinomycetes</taxon>
        <taxon>Pseudonocardiales</taxon>
        <taxon>Pseudonocardiaceae</taxon>
        <taxon>Pseudonocardia</taxon>
    </lineage>
</organism>